<comment type="similarity">
    <text evidence="2 9">Belongs to the glycosyltransferase 20 family.</text>
</comment>
<dbReference type="GO" id="GO:0003825">
    <property type="term" value="F:alpha,alpha-trehalose-phosphate synthase (UDP-forming) activity"/>
    <property type="evidence" value="ECO:0007669"/>
    <property type="project" value="UniProtKB-EC"/>
</dbReference>
<dbReference type="NCBIfam" id="TIGR02400">
    <property type="entry name" value="trehalose_OtsA"/>
    <property type="match status" value="1"/>
</dbReference>
<dbReference type="Pfam" id="PF00982">
    <property type="entry name" value="Glyco_transf_20"/>
    <property type="match status" value="1"/>
</dbReference>
<evidence type="ECO:0000313" key="11">
    <source>
        <dbReference type="Proteomes" id="UP001595799"/>
    </source>
</evidence>
<comment type="pathway">
    <text evidence="1 9">Glycan biosynthesis; trehalose biosynthesis.</text>
</comment>
<keyword evidence="11" id="KW-1185">Reference proteome</keyword>
<dbReference type="PANTHER" id="PTHR10788">
    <property type="entry name" value="TREHALOSE-6-PHOSPHATE SYNTHASE"/>
    <property type="match status" value="1"/>
</dbReference>
<dbReference type="EC" id="2.4.1.15" evidence="4 9"/>
<evidence type="ECO:0000256" key="8">
    <source>
        <dbReference type="ARBA" id="ARBA00048039"/>
    </source>
</evidence>
<dbReference type="Proteomes" id="UP001595799">
    <property type="component" value="Unassembled WGS sequence"/>
</dbReference>
<organism evidence="10 11">
    <name type="scientific">Fodinicurvata halophila</name>
    <dbReference type="NCBI Taxonomy" id="1419723"/>
    <lineage>
        <taxon>Bacteria</taxon>
        <taxon>Pseudomonadati</taxon>
        <taxon>Pseudomonadota</taxon>
        <taxon>Alphaproteobacteria</taxon>
        <taxon>Rhodospirillales</taxon>
        <taxon>Rhodovibrionaceae</taxon>
        <taxon>Fodinicurvata</taxon>
    </lineage>
</organism>
<evidence type="ECO:0000256" key="5">
    <source>
        <dbReference type="ARBA" id="ARBA00018539"/>
    </source>
</evidence>
<dbReference type="InterPro" id="IPR012766">
    <property type="entry name" value="Trehalose_OtsA"/>
</dbReference>
<keyword evidence="6 9" id="KW-0328">Glycosyltransferase</keyword>
<dbReference type="CDD" id="cd03788">
    <property type="entry name" value="GT20_TPS"/>
    <property type="match status" value="1"/>
</dbReference>
<evidence type="ECO:0000256" key="7">
    <source>
        <dbReference type="ARBA" id="ARBA00022679"/>
    </source>
</evidence>
<comment type="caution">
    <text evidence="10">The sequence shown here is derived from an EMBL/GenBank/DDBJ whole genome shotgun (WGS) entry which is preliminary data.</text>
</comment>
<evidence type="ECO:0000313" key="10">
    <source>
        <dbReference type="EMBL" id="MFC4350691.1"/>
    </source>
</evidence>
<comment type="subunit">
    <text evidence="3 9">Homotetramer.</text>
</comment>
<evidence type="ECO:0000256" key="1">
    <source>
        <dbReference type="ARBA" id="ARBA00005199"/>
    </source>
</evidence>
<dbReference type="EMBL" id="JBHSCW010000002">
    <property type="protein sequence ID" value="MFC4350691.1"/>
    <property type="molecule type" value="Genomic_DNA"/>
</dbReference>
<comment type="catalytic activity">
    <reaction evidence="8 9">
        <text>D-glucose 6-phosphate + UDP-alpha-D-glucose = alpha,alpha-trehalose 6-phosphate + UDP + H(+)</text>
        <dbReference type="Rhea" id="RHEA:18889"/>
        <dbReference type="ChEBI" id="CHEBI:15378"/>
        <dbReference type="ChEBI" id="CHEBI:58223"/>
        <dbReference type="ChEBI" id="CHEBI:58429"/>
        <dbReference type="ChEBI" id="CHEBI:58885"/>
        <dbReference type="ChEBI" id="CHEBI:61548"/>
        <dbReference type="EC" id="2.4.1.15"/>
    </reaction>
</comment>
<keyword evidence="7 9" id="KW-0808">Transferase</keyword>
<dbReference type="Gene3D" id="3.40.50.2000">
    <property type="entry name" value="Glycogen Phosphorylase B"/>
    <property type="match status" value="2"/>
</dbReference>
<sequence length="461" mass="52252">MRRTVIVSNRVASITEGSSKGGAGGLAVAILETLRESKGLWFGWSGNVREAPLDTPKHSAPTQANPFETVTVDLTPAEHSGYYNGYANRILWPVLHYRSDLMEYHSEHFRTYQRVNANFVSQLVPLLKEDDLIWLHDYHLMMAPRDLRQAGVKNRIGFFLHTPFPSADVFATLPNHRELVSSLCHCDLIGFQSPTDLRSFEDYITHEAGGQVHANEEFEAFGRQFRAQVFPISIDPDGFASAAEESERSDVANRLRESLDGRSLMVGVDRLDYSKGLPERFLSFEHLLDRYPENRQRVTFLQIAPYSRIDVPEYKLIRSRLEGLSGRINGRFAEVDWTPLRYINRGLARRTLAGVLRHSRVALVTPLRDGMNLVAKEYVAAQDPEDPGVLVLSRFAGAAHELKEALIVNPLDYENTGEAVQRALSMSLEERKERWSALMDTIRQQDITAWRRSFIAALEAT</sequence>
<evidence type="ECO:0000256" key="6">
    <source>
        <dbReference type="ARBA" id="ARBA00022676"/>
    </source>
</evidence>
<evidence type="ECO:0000256" key="3">
    <source>
        <dbReference type="ARBA" id="ARBA00011881"/>
    </source>
</evidence>
<accession>A0ABV8UHG8</accession>
<name>A0ABV8UHG8_9PROT</name>
<protein>
    <recommendedName>
        <fullName evidence="5 9">Trehalose-6-phosphate synthase</fullName>
        <ecNumber evidence="4 9">2.4.1.15</ecNumber>
    </recommendedName>
    <alternativeName>
        <fullName evidence="9">Osmoregulatory trehalose synthesis protein A</fullName>
    </alternativeName>
    <alternativeName>
        <fullName evidence="9">UDP-glucose-glucosephosphate glucosyltransferase</fullName>
    </alternativeName>
</protein>
<comment type="function">
    <text evidence="9">Probably involved in the osmoprotection via the biosynthesis of trehalose. Catalyzes the transfer of glucose from UDP-alpha-D-glucose (UDP-Glc) to D-glucose 6-phosphate (Glc-6-P) to form trehalose-6-phosphate. Acts with retention of the anomeric configuration of the UDP-sugar donor.</text>
</comment>
<evidence type="ECO:0000256" key="2">
    <source>
        <dbReference type="ARBA" id="ARBA00008799"/>
    </source>
</evidence>
<gene>
    <name evidence="10" type="primary">otsA</name>
    <name evidence="10" type="ORF">ACFOW6_03940</name>
</gene>
<reference evidence="11" key="1">
    <citation type="journal article" date="2019" name="Int. J. Syst. Evol. Microbiol.">
        <title>The Global Catalogue of Microorganisms (GCM) 10K type strain sequencing project: providing services to taxonomists for standard genome sequencing and annotation.</title>
        <authorList>
            <consortium name="The Broad Institute Genomics Platform"/>
            <consortium name="The Broad Institute Genome Sequencing Center for Infectious Disease"/>
            <person name="Wu L."/>
            <person name="Ma J."/>
        </authorList>
    </citation>
    <scope>NUCLEOTIDE SEQUENCE [LARGE SCALE GENOMIC DNA]</scope>
    <source>
        <strain evidence="11">CECT 8472</strain>
    </source>
</reference>
<evidence type="ECO:0000256" key="4">
    <source>
        <dbReference type="ARBA" id="ARBA00012538"/>
    </source>
</evidence>
<dbReference type="SUPFAM" id="SSF53756">
    <property type="entry name" value="UDP-Glycosyltransferase/glycogen phosphorylase"/>
    <property type="match status" value="1"/>
</dbReference>
<dbReference type="RefSeq" id="WP_382421036.1">
    <property type="nucleotide sequence ID" value="NZ_JBHSCW010000002.1"/>
</dbReference>
<dbReference type="InterPro" id="IPR001830">
    <property type="entry name" value="Glyco_trans_20"/>
</dbReference>
<proteinExistence type="inferred from homology"/>
<dbReference type="PANTHER" id="PTHR10788:SF106">
    <property type="entry name" value="BCDNA.GH08860"/>
    <property type="match status" value="1"/>
</dbReference>
<evidence type="ECO:0000256" key="9">
    <source>
        <dbReference type="RuleBase" id="RU362045"/>
    </source>
</evidence>